<dbReference type="Proteomes" id="UP000091857">
    <property type="component" value="Chromosome 13"/>
</dbReference>
<sequence>MKDLGAAKKILGMEIQRNKTTCVLCLTQKSYIEKVLEGFGMKNAKPVSTLLGAHFILSVALSPQSKNGIDYISHIPYSNTVNSIIYAMIYTRSDISYVFSVVTRFMSNLRREHWQASTVVLLTTKAEYIVVYEVIKEAI</sequence>
<comment type="caution">
    <text evidence="1">The sequence shown here is derived from an EMBL/GenBank/DDBJ whole genome shotgun (WGS) entry which is preliminary data.</text>
</comment>
<evidence type="ECO:0000313" key="2">
    <source>
        <dbReference type="Proteomes" id="UP000091857"/>
    </source>
</evidence>
<organism evidence="1 2">
    <name type="scientific">Manihot esculenta</name>
    <name type="common">Cassava</name>
    <name type="synonym">Jatropha manihot</name>
    <dbReference type="NCBI Taxonomy" id="3983"/>
    <lineage>
        <taxon>Eukaryota</taxon>
        <taxon>Viridiplantae</taxon>
        <taxon>Streptophyta</taxon>
        <taxon>Embryophyta</taxon>
        <taxon>Tracheophyta</taxon>
        <taxon>Spermatophyta</taxon>
        <taxon>Magnoliopsida</taxon>
        <taxon>eudicotyledons</taxon>
        <taxon>Gunneridae</taxon>
        <taxon>Pentapetalae</taxon>
        <taxon>rosids</taxon>
        <taxon>fabids</taxon>
        <taxon>Malpighiales</taxon>
        <taxon>Euphorbiaceae</taxon>
        <taxon>Crotonoideae</taxon>
        <taxon>Manihoteae</taxon>
        <taxon>Manihot</taxon>
    </lineage>
</organism>
<protein>
    <submittedName>
        <fullName evidence="1">Uncharacterized protein</fullName>
    </submittedName>
</protein>
<gene>
    <name evidence="1" type="ORF">MANES_13G085878v8</name>
</gene>
<name>A0ACB7GLJ7_MANES</name>
<dbReference type="EMBL" id="CM004399">
    <property type="protein sequence ID" value="KAG8640816.1"/>
    <property type="molecule type" value="Genomic_DNA"/>
</dbReference>
<evidence type="ECO:0000313" key="1">
    <source>
        <dbReference type="EMBL" id="KAG8640816.1"/>
    </source>
</evidence>
<keyword evidence="2" id="KW-1185">Reference proteome</keyword>
<proteinExistence type="predicted"/>
<accession>A0ACB7GLJ7</accession>
<reference evidence="2" key="1">
    <citation type="journal article" date="2016" name="Nat. Biotechnol.">
        <title>Sequencing wild and cultivated cassava and related species reveals extensive interspecific hybridization and genetic diversity.</title>
        <authorList>
            <person name="Bredeson J.V."/>
            <person name="Lyons J.B."/>
            <person name="Prochnik S.E."/>
            <person name="Wu G.A."/>
            <person name="Ha C.M."/>
            <person name="Edsinger-Gonzales E."/>
            <person name="Grimwood J."/>
            <person name="Schmutz J."/>
            <person name="Rabbi I.Y."/>
            <person name="Egesi C."/>
            <person name="Nauluvula P."/>
            <person name="Lebot V."/>
            <person name="Ndunguru J."/>
            <person name="Mkamilo G."/>
            <person name="Bart R.S."/>
            <person name="Setter T.L."/>
            <person name="Gleadow R.M."/>
            <person name="Kulakow P."/>
            <person name="Ferguson M.E."/>
            <person name="Rounsley S."/>
            <person name="Rokhsar D.S."/>
        </authorList>
    </citation>
    <scope>NUCLEOTIDE SEQUENCE [LARGE SCALE GENOMIC DNA]</scope>
    <source>
        <strain evidence="2">cv. AM560-2</strain>
    </source>
</reference>